<comment type="caution">
    <text evidence="1">The sequence shown here is derived from an EMBL/GenBank/DDBJ whole genome shotgun (WGS) entry which is preliminary data.</text>
</comment>
<keyword evidence="2" id="KW-1185">Reference proteome</keyword>
<sequence length="103" mass="12029">MLNLVVLPSLKYFFLLLPKLFHKKPSFRWGGTDQDLVQTPTTIIERKKERRSPTDAVMTDIETQTENGIVEEEEKVCVHIRSSTFTESEHMKNDNNLFVLYTL</sequence>
<organism evidence="1 2">
    <name type="scientific">Caenorhabditis nigoni</name>
    <dbReference type="NCBI Taxonomy" id="1611254"/>
    <lineage>
        <taxon>Eukaryota</taxon>
        <taxon>Metazoa</taxon>
        <taxon>Ecdysozoa</taxon>
        <taxon>Nematoda</taxon>
        <taxon>Chromadorea</taxon>
        <taxon>Rhabditida</taxon>
        <taxon>Rhabditina</taxon>
        <taxon>Rhabditomorpha</taxon>
        <taxon>Rhabditoidea</taxon>
        <taxon>Rhabditidae</taxon>
        <taxon>Peloderinae</taxon>
        <taxon>Caenorhabditis</taxon>
    </lineage>
</organism>
<reference evidence="2" key="1">
    <citation type="submission" date="2017-10" db="EMBL/GenBank/DDBJ databases">
        <title>Rapid genome shrinkage in a self-fertile nematode reveals novel sperm competition proteins.</title>
        <authorList>
            <person name="Yin D."/>
            <person name="Schwarz E.M."/>
            <person name="Thomas C.G."/>
            <person name="Felde R.L."/>
            <person name="Korf I.F."/>
            <person name="Cutter A.D."/>
            <person name="Schartner C.M."/>
            <person name="Ralston E.J."/>
            <person name="Meyer B.J."/>
            <person name="Haag E.S."/>
        </authorList>
    </citation>
    <scope>NUCLEOTIDE SEQUENCE [LARGE SCALE GENOMIC DNA]</scope>
    <source>
        <strain evidence="2">JU1422</strain>
    </source>
</reference>
<evidence type="ECO:0000313" key="2">
    <source>
        <dbReference type="Proteomes" id="UP000230233"/>
    </source>
</evidence>
<protein>
    <submittedName>
        <fullName evidence="1">Uncharacterized protein</fullName>
    </submittedName>
</protein>
<dbReference type="EMBL" id="PDUG01000001">
    <property type="protein sequence ID" value="PIC50430.1"/>
    <property type="molecule type" value="Genomic_DNA"/>
</dbReference>
<proteinExistence type="predicted"/>
<name>A0A2G5VFG6_9PELO</name>
<dbReference type="AlphaFoldDB" id="A0A2G5VFG6"/>
<accession>A0A2G5VFG6</accession>
<dbReference type="Proteomes" id="UP000230233">
    <property type="component" value="Chromosome I"/>
</dbReference>
<gene>
    <name evidence="1" type="primary">Cnig_chr_I.g133</name>
    <name evidence="1" type="ORF">B9Z55_000133</name>
</gene>
<evidence type="ECO:0000313" key="1">
    <source>
        <dbReference type="EMBL" id="PIC50430.1"/>
    </source>
</evidence>